<comment type="caution">
    <text evidence="2">The sequence shown here is derived from an EMBL/GenBank/DDBJ whole genome shotgun (WGS) entry which is preliminary data.</text>
</comment>
<evidence type="ECO:0000256" key="1">
    <source>
        <dbReference type="SAM" id="SignalP"/>
    </source>
</evidence>
<sequence>MKRQADRKHSPRPSFRFFCISALFGLSLFPTLAQAGEFKVEDGKAREEISETSRLYVDGELAATFTLDNRTPEKQAIIHISDTHADHSYALCGEIVIEGRDGHPVTREVSSEGTLHSPDGHTFQAMGAHDFTDFFLMDPTSPATAQHTTGRTGACTVATS</sequence>
<proteinExistence type="predicted"/>
<feature type="chain" id="PRO_5037100873" evidence="1">
    <location>
        <begin position="36"/>
        <end position="160"/>
    </location>
</feature>
<dbReference type="Proteomes" id="UP000597459">
    <property type="component" value="Unassembled WGS sequence"/>
</dbReference>
<accession>A0A967EBY7</accession>
<gene>
    <name evidence="2" type="ORF">GOB87_08565</name>
</gene>
<dbReference type="EMBL" id="WOTH01000014">
    <property type="protein sequence ID" value="NHO54008.1"/>
    <property type="molecule type" value="Genomic_DNA"/>
</dbReference>
<protein>
    <submittedName>
        <fullName evidence="2">Uncharacterized protein</fullName>
    </submittedName>
</protein>
<evidence type="ECO:0000313" key="3">
    <source>
        <dbReference type="Proteomes" id="UP000597459"/>
    </source>
</evidence>
<keyword evidence="3" id="KW-1185">Reference proteome</keyword>
<name>A0A967EBY7_9PROT</name>
<reference evidence="2" key="1">
    <citation type="submission" date="2019-11" db="EMBL/GenBank/DDBJ databases">
        <title>Description of new Acetobacter species.</title>
        <authorList>
            <person name="Cleenwerck I."/>
            <person name="Sombolestani A.S."/>
        </authorList>
    </citation>
    <scope>NUCLEOTIDE SEQUENCE</scope>
    <source>
        <strain evidence="2">LMG 1626</strain>
    </source>
</reference>
<dbReference type="AlphaFoldDB" id="A0A967EBY7"/>
<keyword evidence="1" id="KW-0732">Signal</keyword>
<organism evidence="2 3">
    <name type="scientific">Acetobacter estunensis</name>
    <dbReference type="NCBI Taxonomy" id="104097"/>
    <lineage>
        <taxon>Bacteria</taxon>
        <taxon>Pseudomonadati</taxon>
        <taxon>Pseudomonadota</taxon>
        <taxon>Alphaproteobacteria</taxon>
        <taxon>Acetobacterales</taxon>
        <taxon>Acetobacteraceae</taxon>
        <taxon>Acetobacter</taxon>
    </lineage>
</organism>
<evidence type="ECO:0000313" key="2">
    <source>
        <dbReference type="EMBL" id="NHO54008.1"/>
    </source>
</evidence>
<feature type="signal peptide" evidence="1">
    <location>
        <begin position="1"/>
        <end position="35"/>
    </location>
</feature>